<evidence type="ECO:0000256" key="1">
    <source>
        <dbReference type="ARBA" id="ARBA00006566"/>
    </source>
</evidence>
<dbReference type="InterPro" id="IPR019539">
    <property type="entry name" value="GalKase_N"/>
</dbReference>
<dbReference type="Gene3D" id="3.30.70.890">
    <property type="entry name" value="GHMP kinase, C-terminal domain"/>
    <property type="match status" value="1"/>
</dbReference>
<dbReference type="InterPro" id="IPR019741">
    <property type="entry name" value="Galactokinase_CS"/>
</dbReference>
<evidence type="ECO:0000313" key="15">
    <source>
        <dbReference type="Proteomes" id="UP000580910"/>
    </source>
</evidence>
<dbReference type="InterPro" id="IPR036554">
    <property type="entry name" value="GHMP_kinase_C_sf"/>
</dbReference>
<keyword evidence="2 14" id="KW-0808">Transferase</keyword>
<dbReference type="FunFam" id="3.30.70.890:FF:000001">
    <property type="entry name" value="Galactokinase"/>
    <property type="match status" value="1"/>
</dbReference>
<feature type="domain" description="Galactokinase N-terminal" evidence="13">
    <location>
        <begin position="19"/>
        <end position="66"/>
    </location>
</feature>
<dbReference type="GO" id="GO:0006012">
    <property type="term" value="P:galactose metabolic process"/>
    <property type="evidence" value="ECO:0007669"/>
    <property type="project" value="UniProtKB-UniRule"/>
</dbReference>
<keyword evidence="4" id="KW-0547">Nucleotide-binding</keyword>
<comment type="caution">
    <text evidence="14">The sequence shown here is derived from an EMBL/GenBank/DDBJ whole genome shotgun (WGS) entry which is preliminary data.</text>
</comment>
<feature type="domain" description="GHMP kinase N-terminal" evidence="11">
    <location>
        <begin position="102"/>
        <end position="190"/>
    </location>
</feature>
<evidence type="ECO:0000259" key="13">
    <source>
        <dbReference type="Pfam" id="PF10509"/>
    </source>
</evidence>
<dbReference type="PROSITE" id="PS00627">
    <property type="entry name" value="GHMP_KINASES_ATP"/>
    <property type="match status" value="1"/>
</dbReference>
<keyword evidence="6" id="KW-0067">ATP-binding</keyword>
<evidence type="ECO:0000256" key="8">
    <source>
        <dbReference type="ARBA" id="ARBA00023144"/>
    </source>
</evidence>
<keyword evidence="9" id="KW-0119">Carbohydrate metabolism</keyword>
<dbReference type="InterPro" id="IPR020568">
    <property type="entry name" value="Ribosomal_Su5_D2-typ_SF"/>
</dbReference>
<evidence type="ECO:0000256" key="10">
    <source>
        <dbReference type="NCBIfam" id="TIGR00131"/>
    </source>
</evidence>
<dbReference type="SUPFAM" id="SSF55060">
    <property type="entry name" value="GHMP Kinase, C-terminal domain"/>
    <property type="match status" value="1"/>
</dbReference>
<reference evidence="14 15" key="1">
    <citation type="submission" date="2020-07" db="EMBL/GenBank/DDBJ databases">
        <title>Sequencing the genomes of 1000 actinobacteria strains.</title>
        <authorList>
            <person name="Klenk H.-P."/>
        </authorList>
    </citation>
    <scope>NUCLEOTIDE SEQUENCE [LARGE SCALE GENOMIC DNA]</scope>
    <source>
        <strain evidence="14 15">DSM 21349</strain>
    </source>
</reference>
<dbReference type="Proteomes" id="UP000580910">
    <property type="component" value="Unassembled WGS sequence"/>
</dbReference>
<dbReference type="InterPro" id="IPR006203">
    <property type="entry name" value="GHMP_knse_ATP-bd_CS"/>
</dbReference>
<evidence type="ECO:0000256" key="4">
    <source>
        <dbReference type="ARBA" id="ARBA00022741"/>
    </source>
</evidence>
<evidence type="ECO:0000256" key="3">
    <source>
        <dbReference type="ARBA" id="ARBA00022723"/>
    </source>
</evidence>
<evidence type="ECO:0000256" key="7">
    <source>
        <dbReference type="ARBA" id="ARBA00022842"/>
    </source>
</evidence>
<keyword evidence="5 14" id="KW-0418">Kinase</keyword>
<evidence type="ECO:0000256" key="2">
    <source>
        <dbReference type="ARBA" id="ARBA00022679"/>
    </source>
</evidence>
<dbReference type="GO" id="GO:0046872">
    <property type="term" value="F:metal ion binding"/>
    <property type="evidence" value="ECO:0007669"/>
    <property type="project" value="UniProtKB-KW"/>
</dbReference>
<dbReference type="PROSITE" id="PS00106">
    <property type="entry name" value="GALACTOKINASE"/>
    <property type="match status" value="1"/>
</dbReference>
<feature type="domain" description="GHMP kinase C-terminal" evidence="12">
    <location>
        <begin position="290"/>
        <end position="369"/>
    </location>
</feature>
<gene>
    <name evidence="14" type="ORF">FB382_001757</name>
</gene>
<dbReference type="AlphaFoldDB" id="A0A7W3IZD6"/>
<dbReference type="InterPro" id="IPR000705">
    <property type="entry name" value="Galactokinase"/>
</dbReference>
<dbReference type="Pfam" id="PF08544">
    <property type="entry name" value="GHMP_kinases_C"/>
    <property type="match status" value="1"/>
</dbReference>
<protein>
    <recommendedName>
        <fullName evidence="10">Galactokinase</fullName>
        <ecNumber evidence="10">2.7.1.6</ecNumber>
    </recommendedName>
</protein>
<keyword evidence="3" id="KW-0479">Metal-binding</keyword>
<proteinExistence type="inferred from homology"/>
<dbReference type="PANTHER" id="PTHR10457:SF7">
    <property type="entry name" value="GALACTOKINASE-RELATED"/>
    <property type="match status" value="1"/>
</dbReference>
<keyword evidence="15" id="KW-1185">Reference proteome</keyword>
<organism evidence="14 15">
    <name type="scientific">Nocardioides ginsengisegetis</name>
    <dbReference type="NCBI Taxonomy" id="661491"/>
    <lineage>
        <taxon>Bacteria</taxon>
        <taxon>Bacillati</taxon>
        <taxon>Actinomycetota</taxon>
        <taxon>Actinomycetes</taxon>
        <taxon>Propionibacteriales</taxon>
        <taxon>Nocardioidaceae</taxon>
        <taxon>Nocardioides</taxon>
    </lineage>
</organism>
<dbReference type="InterPro" id="IPR006204">
    <property type="entry name" value="GHMP_kinase_N_dom"/>
</dbReference>
<sequence length="400" mass="41151">MTFVEPGAPGQLAAAVREGFAASYGAPATVVGRAPGRVNLIGEHTDYNAGLVLPLALPHATYAAVALREDDRVRIGSRQKPQPWVATLDTIGPGQTDGWAAYVAGVLWALREAGWQTPGVDVYVDGTVPLGAGLSSSAALECSFAVALATLLGKDLTQAGRRTLIEACIRAETEVAGAPTGGMDQTVSMLAEPNAALLIDFDLQTAGPVALRLPEHGLAVLVTDTRVSHALTDGGYAARRADCEAAASALGVASLRHAGIAEVESQLTNDRVRRRARHIVTEIDRVAETVEAIRAGDWLSVGSLFLASHVSMRDDFEISCAELDLAVETALGAGAIGARMTGGGFGGSAIALVPLDRIDGVAGAIDAAFIAAGFRPPNHLLGEPSAAADVVTENGLARSS</sequence>
<evidence type="ECO:0000259" key="11">
    <source>
        <dbReference type="Pfam" id="PF00288"/>
    </source>
</evidence>
<dbReference type="SUPFAM" id="SSF54211">
    <property type="entry name" value="Ribosomal protein S5 domain 2-like"/>
    <property type="match status" value="1"/>
</dbReference>
<dbReference type="PANTHER" id="PTHR10457">
    <property type="entry name" value="MEVALONATE KINASE/GALACTOKINASE"/>
    <property type="match status" value="1"/>
</dbReference>
<dbReference type="NCBIfam" id="TIGR00131">
    <property type="entry name" value="gal_kin"/>
    <property type="match status" value="1"/>
</dbReference>
<dbReference type="InterPro" id="IPR014721">
    <property type="entry name" value="Ribsml_uS5_D2-typ_fold_subgr"/>
</dbReference>
<evidence type="ECO:0000259" key="12">
    <source>
        <dbReference type="Pfam" id="PF08544"/>
    </source>
</evidence>
<dbReference type="GO" id="GO:0004335">
    <property type="term" value="F:galactokinase activity"/>
    <property type="evidence" value="ECO:0007669"/>
    <property type="project" value="UniProtKB-UniRule"/>
</dbReference>
<dbReference type="Pfam" id="PF10509">
    <property type="entry name" value="GalKase_gal_bdg"/>
    <property type="match status" value="1"/>
</dbReference>
<dbReference type="RefSeq" id="WP_182538469.1">
    <property type="nucleotide sequence ID" value="NZ_JACGXA010000001.1"/>
</dbReference>
<dbReference type="PRINTS" id="PR00959">
    <property type="entry name" value="MEVGALKINASE"/>
</dbReference>
<keyword evidence="8" id="KW-0299">Galactose metabolism</keyword>
<evidence type="ECO:0000313" key="14">
    <source>
        <dbReference type="EMBL" id="MBA8803466.1"/>
    </source>
</evidence>
<evidence type="ECO:0000256" key="6">
    <source>
        <dbReference type="ARBA" id="ARBA00022840"/>
    </source>
</evidence>
<dbReference type="EC" id="2.7.1.6" evidence="10"/>
<comment type="similarity">
    <text evidence="1">Belongs to the GHMP kinase family. GalK subfamily.</text>
</comment>
<dbReference type="GO" id="GO:0005524">
    <property type="term" value="F:ATP binding"/>
    <property type="evidence" value="ECO:0007669"/>
    <property type="project" value="UniProtKB-UniRule"/>
</dbReference>
<dbReference type="Pfam" id="PF00288">
    <property type="entry name" value="GHMP_kinases_N"/>
    <property type="match status" value="1"/>
</dbReference>
<dbReference type="GO" id="GO:0005829">
    <property type="term" value="C:cytosol"/>
    <property type="evidence" value="ECO:0007669"/>
    <property type="project" value="TreeGrafter"/>
</dbReference>
<evidence type="ECO:0000256" key="5">
    <source>
        <dbReference type="ARBA" id="ARBA00022777"/>
    </source>
</evidence>
<dbReference type="InterPro" id="IPR013750">
    <property type="entry name" value="GHMP_kinase_C_dom"/>
</dbReference>
<keyword evidence="7" id="KW-0460">Magnesium</keyword>
<dbReference type="PRINTS" id="PR00473">
    <property type="entry name" value="GALCTOKINASE"/>
</dbReference>
<name>A0A7W3IZD6_9ACTN</name>
<accession>A0A7W3IZD6</accession>
<dbReference type="EMBL" id="JACGXA010000001">
    <property type="protein sequence ID" value="MBA8803466.1"/>
    <property type="molecule type" value="Genomic_DNA"/>
</dbReference>
<evidence type="ECO:0000256" key="9">
    <source>
        <dbReference type="ARBA" id="ARBA00023277"/>
    </source>
</evidence>
<dbReference type="InterPro" id="IPR006206">
    <property type="entry name" value="Mevalonate/galactokinase"/>
</dbReference>
<dbReference type="PIRSF" id="PIRSF000530">
    <property type="entry name" value="Galactokinase"/>
    <property type="match status" value="1"/>
</dbReference>
<dbReference type="Gene3D" id="3.30.230.10">
    <property type="match status" value="1"/>
</dbReference>